<keyword evidence="5" id="KW-0862">Zinc</keyword>
<reference evidence="9" key="1">
    <citation type="submission" date="2018-11" db="EMBL/GenBank/DDBJ databases">
        <authorList>
            <person name="Alioto T."/>
            <person name="Alioto T."/>
        </authorList>
    </citation>
    <scope>NUCLEOTIDE SEQUENCE</scope>
</reference>
<evidence type="ECO:0000256" key="6">
    <source>
        <dbReference type="ARBA" id="ARBA00023242"/>
    </source>
</evidence>
<dbReference type="SUPFAM" id="SSF57667">
    <property type="entry name" value="beta-beta-alpha zinc fingers"/>
    <property type="match status" value="3"/>
</dbReference>
<evidence type="ECO:0000313" key="9">
    <source>
        <dbReference type="EMBL" id="VDI63169.1"/>
    </source>
</evidence>
<evidence type="ECO:0000256" key="3">
    <source>
        <dbReference type="ARBA" id="ARBA00022737"/>
    </source>
</evidence>
<dbReference type="PANTHER" id="PTHR24394:SF29">
    <property type="entry name" value="MYONEURIN"/>
    <property type="match status" value="1"/>
</dbReference>
<evidence type="ECO:0000256" key="4">
    <source>
        <dbReference type="ARBA" id="ARBA00022771"/>
    </source>
</evidence>
<dbReference type="InterPro" id="IPR036236">
    <property type="entry name" value="Znf_C2H2_sf"/>
</dbReference>
<dbReference type="Proteomes" id="UP000596742">
    <property type="component" value="Unassembled WGS sequence"/>
</dbReference>
<dbReference type="PANTHER" id="PTHR24394">
    <property type="entry name" value="ZINC FINGER PROTEIN"/>
    <property type="match status" value="1"/>
</dbReference>
<dbReference type="Gene3D" id="3.30.160.60">
    <property type="entry name" value="Classic Zinc Finger"/>
    <property type="match status" value="3"/>
</dbReference>
<evidence type="ECO:0000256" key="2">
    <source>
        <dbReference type="ARBA" id="ARBA00022723"/>
    </source>
</evidence>
<gene>
    <name evidence="9" type="ORF">MGAL_10B086868</name>
</gene>
<feature type="domain" description="C2H2-type" evidence="8">
    <location>
        <begin position="418"/>
        <end position="445"/>
    </location>
</feature>
<dbReference type="GO" id="GO:0005634">
    <property type="term" value="C:nucleus"/>
    <property type="evidence" value="ECO:0007669"/>
    <property type="project" value="UniProtKB-SubCell"/>
</dbReference>
<keyword evidence="4 7" id="KW-0863">Zinc-finger</keyword>
<dbReference type="GO" id="GO:0008270">
    <property type="term" value="F:zinc ion binding"/>
    <property type="evidence" value="ECO:0007669"/>
    <property type="project" value="UniProtKB-KW"/>
</dbReference>
<dbReference type="InterPro" id="IPR013087">
    <property type="entry name" value="Znf_C2H2_type"/>
</dbReference>
<dbReference type="SMART" id="SM00355">
    <property type="entry name" value="ZnF_C2H2"/>
    <property type="match status" value="8"/>
</dbReference>
<protein>
    <recommendedName>
        <fullName evidence="8">C2H2-type domain-containing protein</fullName>
    </recommendedName>
</protein>
<accession>A0A8B6GFE3</accession>
<name>A0A8B6GFE3_MYTGA</name>
<proteinExistence type="predicted"/>
<comment type="subcellular location">
    <subcellularLocation>
        <location evidence="1">Nucleus</location>
    </subcellularLocation>
</comment>
<feature type="domain" description="C2H2-type" evidence="8">
    <location>
        <begin position="278"/>
        <end position="306"/>
    </location>
</feature>
<feature type="domain" description="C2H2-type" evidence="8">
    <location>
        <begin position="331"/>
        <end position="359"/>
    </location>
</feature>
<keyword evidence="10" id="KW-1185">Reference proteome</keyword>
<dbReference type="Pfam" id="PF00096">
    <property type="entry name" value="zf-C2H2"/>
    <property type="match status" value="2"/>
</dbReference>
<evidence type="ECO:0000259" key="8">
    <source>
        <dbReference type="PROSITE" id="PS50157"/>
    </source>
</evidence>
<evidence type="ECO:0000313" key="10">
    <source>
        <dbReference type="Proteomes" id="UP000596742"/>
    </source>
</evidence>
<evidence type="ECO:0000256" key="1">
    <source>
        <dbReference type="ARBA" id="ARBA00004123"/>
    </source>
</evidence>
<dbReference type="PROSITE" id="PS50157">
    <property type="entry name" value="ZINC_FINGER_C2H2_2"/>
    <property type="match status" value="4"/>
</dbReference>
<dbReference type="AlphaFoldDB" id="A0A8B6GFE3"/>
<feature type="domain" description="C2H2-type" evidence="8">
    <location>
        <begin position="365"/>
        <end position="392"/>
    </location>
</feature>
<comment type="caution">
    <text evidence="9">The sequence shown here is derived from an EMBL/GenBank/DDBJ whole genome shotgun (WGS) entry which is preliminary data.</text>
</comment>
<dbReference type="EMBL" id="UYJE01008349">
    <property type="protein sequence ID" value="VDI63169.1"/>
    <property type="molecule type" value="Genomic_DNA"/>
</dbReference>
<dbReference type="PROSITE" id="PS00028">
    <property type="entry name" value="ZINC_FINGER_C2H2_1"/>
    <property type="match status" value="6"/>
</dbReference>
<evidence type="ECO:0000256" key="7">
    <source>
        <dbReference type="PROSITE-ProRule" id="PRU00042"/>
    </source>
</evidence>
<dbReference type="Pfam" id="PF13894">
    <property type="entry name" value="zf-C2H2_4"/>
    <property type="match status" value="1"/>
</dbReference>
<sequence length="492" mass="56875">MGDDNIRNRLSQTKQTKLKEIWTRQNLTLSGSNTGQDTDKITTGINLTLYKRKMSAPAGTKKVLKSSAVESKDRFTENGSDTDSLTIKGNNSYSGLTKFETPNIVVVKRNIEDSHDSSEKQLQKSCSNSNLNMLQCALCTLSFDNPSVYIHHVVSHSKTSIDYKQNPESVNKRKSFFVCRLCDKKFANRDFARGHISHFLQNPDHAHEQLSNFLTKEFEDFADNFIFPVSIGSLKNITVDSKINKPVIYYCAKCETNFNSKSDLLGHVKNCIKNKLKFNCSQCDIYFETNDLLEQHIQDGHSESETLQIPELVFIKTEDISTDEKISMTNYKCPKCNEVCNSLQQLIQHRDSIHYKKVEIQDTDYVCAHCLSPFPSQALLYKHIQIHDRELSGKPLKEKNKTSKYFDKIVYQESNGKWRCEVCKKSFSSKRNILRHMTLHDDEEKKDHTCPFCQRIFHFKRYLHYHIMYMHGMGRKDRKYSKATCARLSSVV</sequence>
<dbReference type="OrthoDB" id="6069475at2759"/>
<evidence type="ECO:0000256" key="5">
    <source>
        <dbReference type="ARBA" id="ARBA00022833"/>
    </source>
</evidence>
<dbReference type="GO" id="GO:0000981">
    <property type="term" value="F:DNA-binding transcription factor activity, RNA polymerase II-specific"/>
    <property type="evidence" value="ECO:0007669"/>
    <property type="project" value="TreeGrafter"/>
</dbReference>
<organism evidence="9 10">
    <name type="scientific">Mytilus galloprovincialis</name>
    <name type="common">Mediterranean mussel</name>
    <dbReference type="NCBI Taxonomy" id="29158"/>
    <lineage>
        <taxon>Eukaryota</taxon>
        <taxon>Metazoa</taxon>
        <taxon>Spiralia</taxon>
        <taxon>Lophotrochozoa</taxon>
        <taxon>Mollusca</taxon>
        <taxon>Bivalvia</taxon>
        <taxon>Autobranchia</taxon>
        <taxon>Pteriomorphia</taxon>
        <taxon>Mytilida</taxon>
        <taxon>Mytiloidea</taxon>
        <taxon>Mytilidae</taxon>
        <taxon>Mytilinae</taxon>
        <taxon>Mytilus</taxon>
    </lineage>
</organism>
<keyword evidence="3" id="KW-0677">Repeat</keyword>
<keyword evidence="2" id="KW-0479">Metal-binding</keyword>
<keyword evidence="6" id="KW-0539">Nucleus</keyword>